<proteinExistence type="inferred from homology"/>
<reference evidence="8 9" key="1">
    <citation type="submission" date="2018-08" db="EMBL/GenBank/DDBJ databases">
        <title>Chitinophaga sp. K20C18050901, a novel bacterium isolated from forest soil.</title>
        <authorList>
            <person name="Wang C."/>
        </authorList>
    </citation>
    <scope>NUCLEOTIDE SEQUENCE [LARGE SCALE GENOMIC DNA]</scope>
    <source>
        <strain evidence="8 9">K20C18050901</strain>
    </source>
</reference>
<gene>
    <name evidence="8" type="ORF">DXN04_21030</name>
</gene>
<name>A0A3E1NYA5_9BACT</name>
<accession>A0A3E1NYA5</accession>
<keyword evidence="9" id="KW-1185">Reference proteome</keyword>
<dbReference type="InterPro" id="IPR033985">
    <property type="entry name" value="SusD-like_N"/>
</dbReference>
<feature type="domain" description="SusD-like N-terminal" evidence="7">
    <location>
        <begin position="23"/>
        <end position="240"/>
    </location>
</feature>
<evidence type="ECO:0000259" key="6">
    <source>
        <dbReference type="Pfam" id="PF07980"/>
    </source>
</evidence>
<dbReference type="Pfam" id="PF07980">
    <property type="entry name" value="SusD_RagB"/>
    <property type="match status" value="1"/>
</dbReference>
<dbReference type="PROSITE" id="PS51257">
    <property type="entry name" value="PROKAR_LIPOPROTEIN"/>
    <property type="match status" value="1"/>
</dbReference>
<dbReference type="GO" id="GO:0009279">
    <property type="term" value="C:cell outer membrane"/>
    <property type="evidence" value="ECO:0007669"/>
    <property type="project" value="UniProtKB-SubCell"/>
</dbReference>
<comment type="caution">
    <text evidence="8">The sequence shown here is derived from an EMBL/GenBank/DDBJ whole genome shotgun (WGS) entry which is preliminary data.</text>
</comment>
<evidence type="ECO:0000313" key="9">
    <source>
        <dbReference type="Proteomes" id="UP000261174"/>
    </source>
</evidence>
<comment type="subcellular location">
    <subcellularLocation>
        <location evidence="1">Cell outer membrane</location>
    </subcellularLocation>
</comment>
<dbReference type="EMBL" id="QTJV01000008">
    <property type="protein sequence ID" value="RFM32926.1"/>
    <property type="molecule type" value="Genomic_DNA"/>
</dbReference>
<keyword evidence="3" id="KW-0732">Signal</keyword>
<keyword evidence="4" id="KW-0472">Membrane</keyword>
<dbReference type="Proteomes" id="UP000261174">
    <property type="component" value="Unassembled WGS sequence"/>
</dbReference>
<dbReference type="InterPro" id="IPR012944">
    <property type="entry name" value="SusD_RagB_dom"/>
</dbReference>
<evidence type="ECO:0000256" key="5">
    <source>
        <dbReference type="ARBA" id="ARBA00023237"/>
    </source>
</evidence>
<dbReference type="AlphaFoldDB" id="A0A3E1NYA5"/>
<sequence>MIIMQKLTIYIFILLVLSACSKDFLNTKIDSSETDKTINSDYSTLISLGNAPYAFIRNGFLAMDNSNIFAAATDEAEETSALSSAQLFNLGSWNATTNPDNYYADYYKGIRAANYFLEHSVNYKDILGANRDTISASGAISYKNDVTNVAWYRAEAHILRAYFYFELTKRYGGVPLVTRVLDANENTIMPAADYDSVMNFIVAEVDAYKDSLQVNWKTSSFSNYDGRFTKGVALALKARTLLYWASPLHNAAGDVSKWQRAAAAAHDVIAMGLYSLSTDYRNYFLQNNTLSSGETILASRYAASNTMEKQNYPISTSGGLSGVTPSENLVADYEYTGTPDPAHPYANRDPRLGMSIVTNGSTWNGRVIDEAPGGKDDMANTNASKTGYYLKKFVNDGLNLVQGGTVTHHWVIMRYGEILLEYAEAMNEAYGPDNDNGYGMTARAAINLVRARTGVNMPVVTAATQDEFRTALKHERRIELAFEDYRYWDLLRWKDAGTALNKPLLGVKINAGVYSTFTVEERVFDAAKMYYYPFPQTEISISKGVLVQNPGW</sequence>
<keyword evidence="5" id="KW-0998">Cell outer membrane</keyword>
<comment type="similarity">
    <text evidence="2">Belongs to the SusD family.</text>
</comment>
<dbReference type="Gene3D" id="1.25.40.390">
    <property type="match status" value="1"/>
</dbReference>
<dbReference type="SUPFAM" id="SSF48452">
    <property type="entry name" value="TPR-like"/>
    <property type="match status" value="1"/>
</dbReference>
<evidence type="ECO:0000256" key="4">
    <source>
        <dbReference type="ARBA" id="ARBA00023136"/>
    </source>
</evidence>
<feature type="domain" description="RagB/SusD" evidence="6">
    <location>
        <begin position="304"/>
        <end position="552"/>
    </location>
</feature>
<dbReference type="Pfam" id="PF14322">
    <property type="entry name" value="SusD-like_3"/>
    <property type="match status" value="1"/>
</dbReference>
<evidence type="ECO:0000256" key="2">
    <source>
        <dbReference type="ARBA" id="ARBA00006275"/>
    </source>
</evidence>
<evidence type="ECO:0000256" key="1">
    <source>
        <dbReference type="ARBA" id="ARBA00004442"/>
    </source>
</evidence>
<evidence type="ECO:0000313" key="8">
    <source>
        <dbReference type="EMBL" id="RFM32926.1"/>
    </source>
</evidence>
<dbReference type="InterPro" id="IPR011990">
    <property type="entry name" value="TPR-like_helical_dom_sf"/>
</dbReference>
<protein>
    <submittedName>
        <fullName evidence="8">RagB/SusD family nutrient uptake outer membrane protein</fullName>
    </submittedName>
</protein>
<evidence type="ECO:0000256" key="3">
    <source>
        <dbReference type="ARBA" id="ARBA00022729"/>
    </source>
</evidence>
<evidence type="ECO:0000259" key="7">
    <source>
        <dbReference type="Pfam" id="PF14322"/>
    </source>
</evidence>
<organism evidence="8 9">
    <name type="scientific">Chitinophaga silvisoli</name>
    <dbReference type="NCBI Taxonomy" id="2291814"/>
    <lineage>
        <taxon>Bacteria</taxon>
        <taxon>Pseudomonadati</taxon>
        <taxon>Bacteroidota</taxon>
        <taxon>Chitinophagia</taxon>
        <taxon>Chitinophagales</taxon>
        <taxon>Chitinophagaceae</taxon>
        <taxon>Chitinophaga</taxon>
    </lineage>
</organism>
<dbReference type="OrthoDB" id="691231at2"/>